<evidence type="ECO:0000313" key="12">
    <source>
        <dbReference type="Proteomes" id="UP000032247"/>
    </source>
</evidence>
<dbReference type="Proteomes" id="UP000076442">
    <property type="component" value="Unassembled WGS sequence"/>
</dbReference>
<evidence type="ECO:0000313" key="10">
    <source>
        <dbReference type="EMBL" id="KIU13394.1"/>
    </source>
</evidence>
<evidence type="ECO:0000256" key="4">
    <source>
        <dbReference type="ARBA" id="ARBA00022475"/>
    </source>
</evidence>
<sequence>MLFSWGEMMKRFDYLTPVGFVLGTIIIVIGIISGSGVSGFRSFLDLTSFFIVTGGLCAAVFISFPPRELKKAPSVLKQAFIRQEDNVKDLVKTFVSLSDHARKHGLLSLDDQAREIKDPFLKKGLLLAIDGWDEETIRLVMDSEIAAMEERHRKGRRVFEKAGEFAPAWGMIGTLVGLVLMLKNLNDPHMLGPNMAIALLTTLYGSLLANMVFNPIAAKLEEKTESEIFIKQVMVEGIIGVQSGKNPRNLESQLVVFSSREEWQKQPKQVKTKKGSVHEA</sequence>
<keyword evidence="10" id="KW-0966">Cell projection</keyword>
<dbReference type="EMBL" id="LJZV01000006">
    <property type="protein sequence ID" value="KZD93286.1"/>
    <property type="molecule type" value="Genomic_DNA"/>
</dbReference>
<feature type="domain" description="MotA/TolQ/ExbB proton channel" evidence="9">
    <location>
        <begin position="113"/>
        <end position="228"/>
    </location>
</feature>
<dbReference type="NCBIfam" id="NF005383">
    <property type="entry name" value="PRK06926.1"/>
    <property type="match status" value="1"/>
</dbReference>
<name>A0A0C3L5G1_BACIU</name>
<dbReference type="PANTHER" id="PTHR30433:SF2">
    <property type="entry name" value="MOTILITY PROTEIN A"/>
    <property type="match status" value="1"/>
</dbReference>
<keyword evidence="5 8" id="KW-0812">Transmembrane</keyword>
<dbReference type="InterPro" id="IPR000540">
    <property type="entry name" value="Flag_MotA_CS"/>
</dbReference>
<evidence type="ECO:0000256" key="8">
    <source>
        <dbReference type="SAM" id="Phobius"/>
    </source>
</evidence>
<dbReference type="GO" id="GO:0006935">
    <property type="term" value="P:chemotaxis"/>
    <property type="evidence" value="ECO:0007669"/>
    <property type="project" value="InterPro"/>
</dbReference>
<feature type="transmembrane region" description="Helical" evidence="8">
    <location>
        <begin position="194"/>
        <end position="213"/>
    </location>
</feature>
<dbReference type="EMBL" id="JXBC01000001">
    <property type="protein sequence ID" value="KIU13394.1"/>
    <property type="molecule type" value="Genomic_DNA"/>
</dbReference>
<proteinExistence type="inferred from homology"/>
<keyword evidence="4" id="KW-1003">Cell membrane</keyword>
<dbReference type="STRING" id="483913.AN935_14895"/>
<evidence type="ECO:0000256" key="7">
    <source>
        <dbReference type="ARBA" id="ARBA00023136"/>
    </source>
</evidence>
<gene>
    <name evidence="11" type="ORF">B4122_1253</name>
    <name evidence="10" type="ORF">SC09_Contig17orf00636</name>
</gene>
<feature type="transmembrane region" description="Helical" evidence="8">
    <location>
        <begin position="46"/>
        <end position="64"/>
    </location>
</feature>
<evidence type="ECO:0000313" key="11">
    <source>
        <dbReference type="EMBL" id="KZD93286.1"/>
    </source>
</evidence>
<dbReference type="GO" id="GO:0005886">
    <property type="term" value="C:plasma membrane"/>
    <property type="evidence" value="ECO:0007669"/>
    <property type="project" value="UniProtKB-SubCell"/>
</dbReference>
<dbReference type="AlphaFoldDB" id="A0A0C3L5G1"/>
<dbReference type="PROSITE" id="PS01307">
    <property type="entry name" value="MOTA"/>
    <property type="match status" value="1"/>
</dbReference>
<comment type="similarity">
    <text evidence="2">Belongs to the MotA family.</text>
</comment>
<keyword evidence="7 8" id="KW-0472">Membrane</keyword>
<dbReference type="InterPro" id="IPR047055">
    <property type="entry name" value="MotA-like"/>
</dbReference>
<dbReference type="GO" id="GO:0071978">
    <property type="term" value="P:bacterial-type flagellum-dependent swarming motility"/>
    <property type="evidence" value="ECO:0007669"/>
    <property type="project" value="InterPro"/>
</dbReference>
<evidence type="ECO:0000259" key="9">
    <source>
        <dbReference type="Pfam" id="PF01618"/>
    </source>
</evidence>
<dbReference type="PATRIC" id="fig|1423.173.peg.513"/>
<protein>
    <submittedName>
        <fullName evidence="10">Flagellar motor protein MotP</fullName>
    </submittedName>
    <submittedName>
        <fullName evidence="11">Flagellar motor rotation protein MotA</fullName>
    </submittedName>
</protein>
<dbReference type="PANTHER" id="PTHR30433">
    <property type="entry name" value="CHEMOTAXIS PROTEIN MOTA"/>
    <property type="match status" value="1"/>
</dbReference>
<evidence type="ECO:0000256" key="1">
    <source>
        <dbReference type="ARBA" id="ARBA00004651"/>
    </source>
</evidence>
<evidence type="ECO:0000256" key="6">
    <source>
        <dbReference type="ARBA" id="ARBA00022989"/>
    </source>
</evidence>
<comment type="caution">
    <text evidence="10">The sequence shown here is derived from an EMBL/GenBank/DDBJ whole genome shotgun (WGS) entry which is preliminary data.</text>
</comment>
<dbReference type="InterPro" id="IPR002898">
    <property type="entry name" value="MotA_ExbB_proton_chnl"/>
</dbReference>
<evidence type="ECO:0000313" key="13">
    <source>
        <dbReference type="Proteomes" id="UP000076442"/>
    </source>
</evidence>
<feature type="transmembrane region" description="Helical" evidence="8">
    <location>
        <begin position="162"/>
        <end position="182"/>
    </location>
</feature>
<keyword evidence="10" id="KW-0282">Flagellum</keyword>
<reference evidence="10 12" key="1">
    <citation type="submission" date="2014-12" db="EMBL/GenBank/DDBJ databases">
        <title>Comparative genome analysis of Bacillus coagulans HM-08, Clostridium butyricum HM-68, Bacillus subtilis HM-66 and Bacillus licheniformis BL-09.</title>
        <authorList>
            <person name="Zhang H."/>
        </authorList>
    </citation>
    <scope>NUCLEOTIDE SEQUENCE [LARGE SCALE GENOMIC DNA]</scope>
    <source>
        <strain evidence="10 12">HM-66</strain>
    </source>
</reference>
<reference evidence="11 13" key="2">
    <citation type="submission" date="2015-09" db="EMBL/GenBank/DDBJ databases">
        <title>Spore heat resistance.</title>
        <authorList>
            <person name="Boekhorst J."/>
            <person name="Berendsen E.M."/>
            <person name="Wells-Bennik M.H."/>
            <person name="Kuipers O.P."/>
        </authorList>
    </citation>
    <scope>NUCLEOTIDE SEQUENCE [LARGE SCALE GENOMIC DNA]</scope>
    <source>
        <strain evidence="11 13">B4122</strain>
    </source>
</reference>
<keyword evidence="10" id="KW-0969">Cilium</keyword>
<feature type="transmembrane region" description="Helical" evidence="8">
    <location>
        <begin position="12"/>
        <end position="34"/>
    </location>
</feature>
<comment type="subcellular location">
    <subcellularLocation>
        <location evidence="1">Cell membrane</location>
        <topology evidence="1">Multi-pass membrane protein</topology>
    </subcellularLocation>
</comment>
<organism evidence="10 12">
    <name type="scientific">Bacillus subtilis</name>
    <dbReference type="NCBI Taxonomy" id="1423"/>
    <lineage>
        <taxon>Bacteria</taxon>
        <taxon>Bacillati</taxon>
        <taxon>Bacillota</taxon>
        <taxon>Bacilli</taxon>
        <taxon>Bacillales</taxon>
        <taxon>Bacillaceae</taxon>
        <taxon>Bacillus</taxon>
    </lineage>
</organism>
<evidence type="ECO:0000256" key="3">
    <source>
        <dbReference type="ARBA" id="ARBA00022448"/>
    </source>
</evidence>
<dbReference type="Pfam" id="PF01618">
    <property type="entry name" value="MotA_ExbB"/>
    <property type="match status" value="1"/>
</dbReference>
<evidence type="ECO:0000256" key="2">
    <source>
        <dbReference type="ARBA" id="ARBA00008038"/>
    </source>
</evidence>
<accession>A0A0C3L5G1</accession>
<keyword evidence="3" id="KW-0813">Transport</keyword>
<evidence type="ECO:0000256" key="5">
    <source>
        <dbReference type="ARBA" id="ARBA00022692"/>
    </source>
</evidence>
<dbReference type="Proteomes" id="UP000032247">
    <property type="component" value="Unassembled WGS sequence"/>
</dbReference>
<keyword evidence="6 8" id="KW-1133">Transmembrane helix</keyword>